<dbReference type="InterPro" id="IPR058624">
    <property type="entry name" value="MdtA-like_HH"/>
</dbReference>
<dbReference type="GO" id="GO:0022857">
    <property type="term" value="F:transmembrane transporter activity"/>
    <property type="evidence" value="ECO:0007669"/>
    <property type="project" value="InterPro"/>
</dbReference>
<feature type="domain" description="Multidrug resistance protein MdtA-like barrel-sandwich hybrid" evidence="5">
    <location>
        <begin position="74"/>
        <end position="209"/>
    </location>
</feature>
<dbReference type="GO" id="GO:0005886">
    <property type="term" value="C:plasma membrane"/>
    <property type="evidence" value="ECO:0007669"/>
    <property type="project" value="UniProtKB-SubCell"/>
</dbReference>
<feature type="compositionally biased region" description="Low complexity" evidence="3">
    <location>
        <begin position="386"/>
        <end position="398"/>
    </location>
</feature>
<feature type="domain" description="Multidrug resistance protein MdtA-like beta-barrel" evidence="6">
    <location>
        <begin position="219"/>
        <end position="307"/>
    </location>
</feature>
<feature type="domain" description="Multidrug resistance protein MdtA-like alpha-helical hairpin" evidence="4">
    <location>
        <begin position="115"/>
        <end position="182"/>
    </location>
</feature>
<dbReference type="InterPro" id="IPR006143">
    <property type="entry name" value="RND_pump_MFP"/>
</dbReference>
<dbReference type="InterPro" id="IPR058626">
    <property type="entry name" value="MdtA-like_b-barrel"/>
</dbReference>
<dbReference type="Pfam" id="PF25967">
    <property type="entry name" value="RND-MFP_C"/>
    <property type="match status" value="1"/>
</dbReference>
<evidence type="ECO:0000256" key="1">
    <source>
        <dbReference type="ARBA" id="ARBA00004196"/>
    </source>
</evidence>
<evidence type="ECO:0000313" key="8">
    <source>
        <dbReference type="EMBL" id="ABK98044.1"/>
    </source>
</evidence>
<dbReference type="Pfam" id="PF25876">
    <property type="entry name" value="HH_MFP_RND"/>
    <property type="match status" value="1"/>
</dbReference>
<reference evidence="8 9" key="1">
    <citation type="submission" date="2006-10" db="EMBL/GenBank/DDBJ databases">
        <title>Complete sequence of chromosome of Pelobacter propionicus DSM 2379.</title>
        <authorList>
            <consortium name="US DOE Joint Genome Institute"/>
            <person name="Copeland A."/>
            <person name="Lucas S."/>
            <person name="Lapidus A."/>
            <person name="Barry K."/>
            <person name="Detter J.C."/>
            <person name="Glavina del Rio T."/>
            <person name="Hammon N."/>
            <person name="Israni S."/>
            <person name="Dalin E."/>
            <person name="Tice H."/>
            <person name="Pitluck S."/>
            <person name="Saunders E."/>
            <person name="Brettin T."/>
            <person name="Bruce D."/>
            <person name="Han C."/>
            <person name="Tapia R."/>
            <person name="Schmutz J."/>
            <person name="Larimer F."/>
            <person name="Land M."/>
            <person name="Hauser L."/>
            <person name="Kyrpides N."/>
            <person name="Kim E."/>
            <person name="Lovley D."/>
            <person name="Richardson P."/>
        </authorList>
    </citation>
    <scope>NUCLEOTIDE SEQUENCE [LARGE SCALE GENOMIC DNA]</scope>
    <source>
        <strain evidence="9">DSM 2379 / NBRC 103807 / OttBd1</strain>
    </source>
</reference>
<keyword evidence="9" id="KW-1185">Reference proteome</keyword>
<dbReference type="InterPro" id="IPR058625">
    <property type="entry name" value="MdtA-like_BSH"/>
</dbReference>
<evidence type="ECO:0000313" key="9">
    <source>
        <dbReference type="Proteomes" id="UP000006732"/>
    </source>
</evidence>
<evidence type="ECO:0000256" key="2">
    <source>
        <dbReference type="ARBA" id="ARBA00009477"/>
    </source>
</evidence>
<dbReference type="PANTHER" id="PTHR30158">
    <property type="entry name" value="ACRA/E-RELATED COMPONENT OF DRUG EFFLUX TRANSPORTER"/>
    <property type="match status" value="1"/>
</dbReference>
<organism evidence="8 9">
    <name type="scientific">Pelobacter propionicus (strain DSM 2379 / NBRC 103807 / OttBd1)</name>
    <dbReference type="NCBI Taxonomy" id="338966"/>
    <lineage>
        <taxon>Bacteria</taxon>
        <taxon>Pseudomonadati</taxon>
        <taxon>Thermodesulfobacteriota</taxon>
        <taxon>Desulfuromonadia</taxon>
        <taxon>Desulfuromonadales</taxon>
        <taxon>Desulfuromonadaceae</taxon>
        <taxon>Pelobacter</taxon>
    </lineage>
</organism>
<evidence type="ECO:0000259" key="6">
    <source>
        <dbReference type="Pfam" id="PF25944"/>
    </source>
</evidence>
<proteinExistence type="inferred from homology"/>
<sequence>MKSLRSVRTLFWSTGYAGRCFTAAACLVALLANGCAKKEKPVALPPPAVEIVQVIAKDTPIISEYVAQTQSSQQVSIQARVNGFLEKRAYTEGSIVKAGTVLFLMDKKPFQAQVDAASAALDRQKAAMKTARLNLDRTKPLTEKNALSKKDLDDATGAYESAAAAVEAAKAQLLTARLNLSYCTITSPVNGITSAALQQEGAYINTQNSLLTTVAVLSPIWVNFSLSENELKEYSDQIAKGQIRPPKGQNYEIEIVQVDGSIFPHSGRITFADPSFNPQTGTFLLRASVNNPKGVLRPNQYVRARIKGAIRPNAILVPQRAVQQGAKGHFVWVVDRENKAESRPVVVGELMGNDWFISEGLKAGEKVVVDGGMTLRPGIQVVVKQAGASQSGPAAAEPKPTPAKKAD</sequence>
<dbReference type="EMBL" id="CP000482">
    <property type="protein sequence ID" value="ABK98044.1"/>
    <property type="molecule type" value="Genomic_DNA"/>
</dbReference>
<evidence type="ECO:0000259" key="4">
    <source>
        <dbReference type="Pfam" id="PF25876"/>
    </source>
</evidence>
<dbReference type="NCBIfam" id="TIGR01730">
    <property type="entry name" value="RND_mfp"/>
    <property type="match status" value="1"/>
</dbReference>
<dbReference type="Proteomes" id="UP000006732">
    <property type="component" value="Chromosome"/>
</dbReference>
<dbReference type="SUPFAM" id="SSF111369">
    <property type="entry name" value="HlyD-like secretion proteins"/>
    <property type="match status" value="1"/>
</dbReference>
<accession>A1AL24</accession>
<evidence type="ECO:0000259" key="5">
    <source>
        <dbReference type="Pfam" id="PF25917"/>
    </source>
</evidence>
<dbReference type="RefSeq" id="WP_011734358.1">
    <property type="nucleotide sequence ID" value="NC_008609.1"/>
</dbReference>
<feature type="domain" description="Multidrug resistance protein MdtA-like C-terminal permuted SH3" evidence="7">
    <location>
        <begin position="313"/>
        <end position="372"/>
    </location>
</feature>
<feature type="region of interest" description="Disordered" evidence="3">
    <location>
        <begin position="386"/>
        <end position="407"/>
    </location>
</feature>
<dbReference type="Pfam" id="PF25944">
    <property type="entry name" value="Beta-barrel_RND"/>
    <property type="match status" value="1"/>
</dbReference>
<protein>
    <submittedName>
        <fullName evidence="8">Efflux transporter, RND family, MFP subunit</fullName>
    </submittedName>
</protein>
<dbReference type="KEGG" id="ppd:Ppro_0410"/>
<dbReference type="InterPro" id="IPR058627">
    <property type="entry name" value="MdtA-like_C"/>
</dbReference>
<dbReference type="eggNOG" id="COG0845">
    <property type="taxonomic scope" value="Bacteria"/>
</dbReference>
<gene>
    <name evidence="8" type="ordered locus">Ppro_0410</name>
</gene>
<dbReference type="Gene3D" id="2.40.50.100">
    <property type="match status" value="1"/>
</dbReference>
<dbReference type="Gene3D" id="2.40.420.20">
    <property type="match status" value="1"/>
</dbReference>
<comment type="subcellular location">
    <subcellularLocation>
        <location evidence="1">Cell envelope</location>
    </subcellularLocation>
</comment>
<dbReference type="STRING" id="338966.Ppro_0410"/>
<dbReference type="OrthoDB" id="9772050at2"/>
<dbReference type="AlphaFoldDB" id="A1AL24"/>
<dbReference type="Gene3D" id="2.40.30.170">
    <property type="match status" value="1"/>
</dbReference>
<dbReference type="Pfam" id="PF25917">
    <property type="entry name" value="BSH_RND"/>
    <property type="match status" value="1"/>
</dbReference>
<comment type="similarity">
    <text evidence="2">Belongs to the membrane fusion protein (MFP) (TC 8.A.1) family.</text>
</comment>
<dbReference type="FunFam" id="2.40.420.20:FF:000001">
    <property type="entry name" value="Efflux RND transporter periplasmic adaptor subunit"/>
    <property type="match status" value="1"/>
</dbReference>
<name>A1AL24_PELPD</name>
<evidence type="ECO:0000256" key="3">
    <source>
        <dbReference type="SAM" id="MobiDB-lite"/>
    </source>
</evidence>
<dbReference type="GO" id="GO:0046677">
    <property type="term" value="P:response to antibiotic"/>
    <property type="evidence" value="ECO:0007669"/>
    <property type="project" value="TreeGrafter"/>
</dbReference>
<dbReference type="HOGENOM" id="CLU_018816_2_1_7"/>
<evidence type="ECO:0000259" key="7">
    <source>
        <dbReference type="Pfam" id="PF25967"/>
    </source>
</evidence>
<dbReference type="Gene3D" id="1.10.287.470">
    <property type="entry name" value="Helix hairpin bin"/>
    <property type="match status" value="1"/>
</dbReference>